<reference evidence="5" key="1">
    <citation type="submission" date="2021-01" db="EMBL/GenBank/DDBJ databases">
        <title>Adiantum capillus-veneris genome.</title>
        <authorList>
            <person name="Fang Y."/>
            <person name="Liao Q."/>
        </authorList>
    </citation>
    <scope>NUCLEOTIDE SEQUENCE</scope>
    <source>
        <strain evidence="5">H3</strain>
        <tissue evidence="5">Leaf</tissue>
    </source>
</reference>
<dbReference type="Gene3D" id="2.60.40.790">
    <property type="match status" value="1"/>
</dbReference>
<dbReference type="Proteomes" id="UP000886520">
    <property type="component" value="Chromosome 3"/>
</dbReference>
<feature type="domain" description="SHSP" evidence="4">
    <location>
        <begin position="61"/>
        <end position="167"/>
    </location>
</feature>
<dbReference type="Pfam" id="PF00011">
    <property type="entry name" value="HSP20"/>
    <property type="match status" value="1"/>
</dbReference>
<keyword evidence="1" id="KW-0346">Stress response</keyword>
<dbReference type="SUPFAM" id="SSF49764">
    <property type="entry name" value="HSP20-like chaperones"/>
    <property type="match status" value="1"/>
</dbReference>
<dbReference type="PROSITE" id="PS01031">
    <property type="entry name" value="SHSP"/>
    <property type="match status" value="1"/>
</dbReference>
<evidence type="ECO:0000256" key="3">
    <source>
        <dbReference type="RuleBase" id="RU003616"/>
    </source>
</evidence>
<evidence type="ECO:0000313" key="5">
    <source>
        <dbReference type="EMBL" id="KAI5083182.1"/>
    </source>
</evidence>
<gene>
    <name evidence="5" type="ORF">GOP47_0002925</name>
</gene>
<comment type="similarity">
    <text evidence="2 3">Belongs to the small heat shock protein (HSP20) family.</text>
</comment>
<organism evidence="5 6">
    <name type="scientific">Adiantum capillus-veneris</name>
    <name type="common">Maidenhair fern</name>
    <dbReference type="NCBI Taxonomy" id="13818"/>
    <lineage>
        <taxon>Eukaryota</taxon>
        <taxon>Viridiplantae</taxon>
        <taxon>Streptophyta</taxon>
        <taxon>Embryophyta</taxon>
        <taxon>Tracheophyta</taxon>
        <taxon>Polypodiopsida</taxon>
        <taxon>Polypodiidae</taxon>
        <taxon>Polypodiales</taxon>
        <taxon>Pteridineae</taxon>
        <taxon>Pteridaceae</taxon>
        <taxon>Vittarioideae</taxon>
        <taxon>Adiantum</taxon>
    </lineage>
</organism>
<dbReference type="CDD" id="cd06464">
    <property type="entry name" value="ACD_sHsps-like"/>
    <property type="match status" value="1"/>
</dbReference>
<name>A0A9D4ZRR9_ADICA</name>
<dbReference type="AlphaFoldDB" id="A0A9D4ZRR9"/>
<accession>A0A9D4ZRR9</accession>
<dbReference type="InterPro" id="IPR002068">
    <property type="entry name" value="A-crystallin/Hsp20_dom"/>
</dbReference>
<dbReference type="GO" id="GO:0009408">
    <property type="term" value="P:response to heat"/>
    <property type="evidence" value="ECO:0007669"/>
    <property type="project" value="InterPro"/>
</dbReference>
<dbReference type="PANTHER" id="PTHR46733">
    <property type="entry name" value="26.5 KDA HEAT SHOCK PROTEIN, MITOCHONDRIAL"/>
    <property type="match status" value="1"/>
</dbReference>
<dbReference type="OrthoDB" id="1431247at2759"/>
<protein>
    <recommendedName>
        <fullName evidence="4">SHSP domain-containing protein</fullName>
    </recommendedName>
</protein>
<dbReference type="InterPro" id="IPR008978">
    <property type="entry name" value="HSP20-like_chaperone"/>
</dbReference>
<evidence type="ECO:0000259" key="4">
    <source>
        <dbReference type="PROSITE" id="PS01031"/>
    </source>
</evidence>
<dbReference type="InterPro" id="IPR044587">
    <property type="entry name" value="HSP21-like"/>
</dbReference>
<dbReference type="EMBL" id="JABFUD020000002">
    <property type="protein sequence ID" value="KAI5083182.1"/>
    <property type="molecule type" value="Genomic_DNA"/>
</dbReference>
<comment type="caution">
    <text evidence="5">The sequence shown here is derived from an EMBL/GenBank/DDBJ whole genome shotgun (WGS) entry which is preliminary data.</text>
</comment>
<evidence type="ECO:0000313" key="6">
    <source>
        <dbReference type="Proteomes" id="UP000886520"/>
    </source>
</evidence>
<sequence length="167" mass="18603">MASRILARRLSALGSSRRASSPQYTVPLYDMFPLGRGSSLLGLRDIVDDVFGSVSKLEGQHLRGNSRAAWDVVEDEKAFKLRLDMPGLSKEEVKVDVEEGNLMIKGEKKPGTEDDWSRRSTGSYNIKIKLPDNVRVDAIKAELKNGVLRITSPKMDETKKRVTVSID</sequence>
<evidence type="ECO:0000256" key="2">
    <source>
        <dbReference type="PROSITE-ProRule" id="PRU00285"/>
    </source>
</evidence>
<keyword evidence="6" id="KW-1185">Reference proteome</keyword>
<evidence type="ECO:0000256" key="1">
    <source>
        <dbReference type="ARBA" id="ARBA00023016"/>
    </source>
</evidence>
<dbReference type="PANTHER" id="PTHR46733:SF4">
    <property type="entry name" value="HEAT SHOCK PROTEIN 21, CHLOROPLASTIC"/>
    <property type="match status" value="1"/>
</dbReference>
<proteinExistence type="inferred from homology"/>